<protein>
    <submittedName>
        <fullName evidence="1">Uncharacterized protein</fullName>
    </submittedName>
</protein>
<comment type="caution">
    <text evidence="1">The sequence shown here is derived from an EMBL/GenBank/DDBJ whole genome shotgun (WGS) entry which is preliminary data.</text>
</comment>
<dbReference type="Proteomes" id="UP000221653">
    <property type="component" value="Unassembled WGS sequence"/>
</dbReference>
<name>A0A2A9DLD0_9CORY</name>
<evidence type="ECO:0000313" key="2">
    <source>
        <dbReference type="Proteomes" id="UP000221653"/>
    </source>
</evidence>
<organism evidence="1 2">
    <name type="scientific">Corynebacterium renale</name>
    <dbReference type="NCBI Taxonomy" id="1724"/>
    <lineage>
        <taxon>Bacteria</taxon>
        <taxon>Bacillati</taxon>
        <taxon>Actinomycetota</taxon>
        <taxon>Actinomycetes</taxon>
        <taxon>Mycobacteriales</taxon>
        <taxon>Corynebacteriaceae</taxon>
        <taxon>Corynebacterium</taxon>
    </lineage>
</organism>
<evidence type="ECO:0000313" key="1">
    <source>
        <dbReference type="EMBL" id="PFG27403.1"/>
    </source>
</evidence>
<gene>
    <name evidence="1" type="ORF">ATK06_0459</name>
</gene>
<accession>A0A2A9DLD0</accession>
<keyword evidence="2" id="KW-1185">Reference proteome</keyword>
<dbReference type="AlphaFoldDB" id="A0A2A9DLD0"/>
<dbReference type="STRING" id="1724.GCA_001044175_00760"/>
<proteinExistence type="predicted"/>
<dbReference type="EMBL" id="PDJF01000001">
    <property type="protein sequence ID" value="PFG27403.1"/>
    <property type="molecule type" value="Genomic_DNA"/>
</dbReference>
<sequence>MIVTAPNTNYCGVIGGDVFVEGVCKDPNPGNLWYYKRNGFGIGNGTTSEELPAELAVATRPETQAKKKAWEDYARVLGLDPTGMTRDQIITMVDAHETTSNA</sequence>
<reference evidence="1 2" key="1">
    <citation type="submission" date="2017-10" db="EMBL/GenBank/DDBJ databases">
        <title>Sequencing the genomes of 1000 actinobacteria strains.</title>
        <authorList>
            <person name="Klenk H.-P."/>
        </authorList>
    </citation>
    <scope>NUCLEOTIDE SEQUENCE [LARGE SCALE GENOMIC DNA]</scope>
    <source>
        <strain evidence="1 2">DSM 20688</strain>
    </source>
</reference>